<dbReference type="InterPro" id="IPR000835">
    <property type="entry name" value="HTH_MarR-typ"/>
</dbReference>
<dbReference type="Pfam" id="PF01047">
    <property type="entry name" value="MarR"/>
    <property type="match status" value="1"/>
</dbReference>
<accession>A0A7W5AKS6</accession>
<dbReference type="Proteomes" id="UP000590749">
    <property type="component" value="Unassembled WGS sequence"/>
</dbReference>
<dbReference type="PROSITE" id="PS01117">
    <property type="entry name" value="HTH_MARR_1"/>
    <property type="match status" value="1"/>
</dbReference>
<dbReference type="InterPro" id="IPR039422">
    <property type="entry name" value="MarR/SlyA-like"/>
</dbReference>
<dbReference type="Gene3D" id="1.10.10.10">
    <property type="entry name" value="Winged helix-like DNA-binding domain superfamily/Winged helix DNA-binding domain"/>
    <property type="match status" value="1"/>
</dbReference>
<dbReference type="SUPFAM" id="SSF46785">
    <property type="entry name" value="Winged helix' DNA-binding domain"/>
    <property type="match status" value="1"/>
</dbReference>
<dbReference type="AlphaFoldDB" id="A0A7W5AKS6"/>
<dbReference type="InterPro" id="IPR023187">
    <property type="entry name" value="Tscrpt_reg_MarR-type_CS"/>
</dbReference>
<dbReference type="InterPro" id="IPR036388">
    <property type="entry name" value="WH-like_DNA-bd_sf"/>
</dbReference>
<organism evidence="5 6">
    <name type="scientific">Actinoplanes campanulatus</name>
    <dbReference type="NCBI Taxonomy" id="113559"/>
    <lineage>
        <taxon>Bacteria</taxon>
        <taxon>Bacillati</taxon>
        <taxon>Actinomycetota</taxon>
        <taxon>Actinomycetes</taxon>
        <taxon>Micromonosporales</taxon>
        <taxon>Micromonosporaceae</taxon>
        <taxon>Actinoplanes</taxon>
    </lineage>
</organism>
<keyword evidence="3" id="KW-0804">Transcription</keyword>
<evidence type="ECO:0000256" key="1">
    <source>
        <dbReference type="ARBA" id="ARBA00023015"/>
    </source>
</evidence>
<dbReference type="RefSeq" id="WP_183223090.1">
    <property type="nucleotide sequence ID" value="NZ_BMPW01000019.1"/>
</dbReference>
<gene>
    <name evidence="5" type="ORF">FHR83_005383</name>
</gene>
<evidence type="ECO:0000313" key="6">
    <source>
        <dbReference type="Proteomes" id="UP000590749"/>
    </source>
</evidence>
<dbReference type="PROSITE" id="PS50995">
    <property type="entry name" value="HTH_MARR_2"/>
    <property type="match status" value="1"/>
</dbReference>
<sequence>MTTGHHTDQIPEAADAPATLRGITALCRASNLIRRELERVVLSDAELTWSSYDVLQLAISRRPIDTRTVAEISCLTKGAVSICANGLENRGLIRRGRHAEDQRRILLHPTAEGLRLITDVRPRLITEAQRLLRNPPDGVSHDAVALILHITRMQESAA</sequence>
<proteinExistence type="predicted"/>
<evidence type="ECO:0000259" key="4">
    <source>
        <dbReference type="PROSITE" id="PS50995"/>
    </source>
</evidence>
<reference evidence="5 6" key="1">
    <citation type="submission" date="2020-08" db="EMBL/GenBank/DDBJ databases">
        <title>Genomic Encyclopedia of Type Strains, Phase III (KMG-III): the genomes of soil and plant-associated and newly described type strains.</title>
        <authorList>
            <person name="Whitman W."/>
        </authorList>
    </citation>
    <scope>NUCLEOTIDE SEQUENCE [LARGE SCALE GENOMIC DNA]</scope>
    <source>
        <strain evidence="5 6">CECT 3287</strain>
    </source>
</reference>
<dbReference type="GO" id="GO:0003677">
    <property type="term" value="F:DNA binding"/>
    <property type="evidence" value="ECO:0007669"/>
    <property type="project" value="UniProtKB-KW"/>
</dbReference>
<feature type="domain" description="HTH marR-type" evidence="4">
    <location>
        <begin position="19"/>
        <end position="155"/>
    </location>
</feature>
<dbReference type="GO" id="GO:0003700">
    <property type="term" value="F:DNA-binding transcription factor activity"/>
    <property type="evidence" value="ECO:0007669"/>
    <property type="project" value="InterPro"/>
</dbReference>
<dbReference type="PANTHER" id="PTHR33164">
    <property type="entry name" value="TRANSCRIPTIONAL REGULATOR, MARR FAMILY"/>
    <property type="match status" value="1"/>
</dbReference>
<protein>
    <submittedName>
        <fullName evidence="5">DNA-binding MarR family transcriptional regulator</fullName>
    </submittedName>
</protein>
<evidence type="ECO:0000313" key="5">
    <source>
        <dbReference type="EMBL" id="MBB3097699.1"/>
    </source>
</evidence>
<name>A0A7W5AKS6_9ACTN</name>
<dbReference type="EMBL" id="JACHXF010000012">
    <property type="protein sequence ID" value="MBB3097699.1"/>
    <property type="molecule type" value="Genomic_DNA"/>
</dbReference>
<dbReference type="InterPro" id="IPR036390">
    <property type="entry name" value="WH_DNA-bd_sf"/>
</dbReference>
<dbReference type="PANTHER" id="PTHR33164:SF43">
    <property type="entry name" value="HTH-TYPE TRANSCRIPTIONAL REPRESSOR YETL"/>
    <property type="match status" value="1"/>
</dbReference>
<evidence type="ECO:0000256" key="3">
    <source>
        <dbReference type="ARBA" id="ARBA00023163"/>
    </source>
</evidence>
<dbReference type="GO" id="GO:0006950">
    <property type="term" value="P:response to stress"/>
    <property type="evidence" value="ECO:0007669"/>
    <property type="project" value="TreeGrafter"/>
</dbReference>
<keyword evidence="6" id="KW-1185">Reference proteome</keyword>
<comment type="caution">
    <text evidence="5">The sequence shown here is derived from an EMBL/GenBank/DDBJ whole genome shotgun (WGS) entry which is preliminary data.</text>
</comment>
<dbReference type="SMART" id="SM00347">
    <property type="entry name" value="HTH_MARR"/>
    <property type="match status" value="1"/>
</dbReference>
<keyword evidence="2 5" id="KW-0238">DNA-binding</keyword>
<keyword evidence="1" id="KW-0805">Transcription regulation</keyword>
<evidence type="ECO:0000256" key="2">
    <source>
        <dbReference type="ARBA" id="ARBA00023125"/>
    </source>
</evidence>